<dbReference type="RefSeq" id="WP_057894068.1">
    <property type="nucleotide sequence ID" value="NZ_AYZQ01000001.1"/>
</dbReference>
<dbReference type="STRING" id="1423727.FC34_GL000788"/>
<gene>
    <name evidence="1" type="ORF">FC34_GL000788</name>
</gene>
<dbReference type="EMBL" id="AYZQ01000001">
    <property type="protein sequence ID" value="KRM73067.1"/>
    <property type="molecule type" value="Genomic_DNA"/>
</dbReference>
<dbReference type="AlphaFoldDB" id="A0A0R2B973"/>
<evidence type="ECO:0000313" key="2">
    <source>
        <dbReference type="Proteomes" id="UP000051672"/>
    </source>
</evidence>
<reference evidence="1 2" key="1">
    <citation type="journal article" date="2015" name="Genome Announc.">
        <title>Expanding the biotechnology potential of lactobacilli through comparative genomics of 213 strains and associated genera.</title>
        <authorList>
            <person name="Sun Z."/>
            <person name="Harris H.M."/>
            <person name="McCann A."/>
            <person name="Guo C."/>
            <person name="Argimon S."/>
            <person name="Zhang W."/>
            <person name="Yang X."/>
            <person name="Jeffery I.B."/>
            <person name="Cooney J.C."/>
            <person name="Kagawa T.F."/>
            <person name="Liu W."/>
            <person name="Song Y."/>
            <person name="Salvetti E."/>
            <person name="Wrobel A."/>
            <person name="Rasinkangas P."/>
            <person name="Parkhill J."/>
            <person name="Rea M.C."/>
            <person name="O'Sullivan O."/>
            <person name="Ritari J."/>
            <person name="Douillard F.P."/>
            <person name="Paul Ross R."/>
            <person name="Yang R."/>
            <person name="Briner A.E."/>
            <person name="Felis G.E."/>
            <person name="de Vos W.M."/>
            <person name="Barrangou R."/>
            <person name="Klaenhammer T.R."/>
            <person name="Caufield P.W."/>
            <person name="Cui Y."/>
            <person name="Zhang H."/>
            <person name="O'Toole P.W."/>
        </authorList>
    </citation>
    <scope>NUCLEOTIDE SEQUENCE [LARGE SCALE GENOMIC DNA]</scope>
    <source>
        <strain evidence="1 2">DSM 23927</strain>
    </source>
</reference>
<protein>
    <submittedName>
        <fullName evidence="1">Uncharacterized protein</fullName>
    </submittedName>
</protein>
<name>A0A0R2B973_9LACO</name>
<organism evidence="1 2">
    <name type="scientific">Lacticaseibacillus brantae DSM 23927</name>
    <dbReference type="NCBI Taxonomy" id="1423727"/>
    <lineage>
        <taxon>Bacteria</taxon>
        <taxon>Bacillati</taxon>
        <taxon>Bacillota</taxon>
        <taxon>Bacilli</taxon>
        <taxon>Lactobacillales</taxon>
        <taxon>Lactobacillaceae</taxon>
        <taxon>Lacticaseibacillus</taxon>
    </lineage>
</organism>
<comment type="caution">
    <text evidence="1">The sequence shown here is derived from an EMBL/GenBank/DDBJ whole genome shotgun (WGS) entry which is preliminary data.</text>
</comment>
<dbReference type="OrthoDB" id="2881498at2"/>
<sequence length="73" mass="8059">MIVINSALKQDEIKDLLTNYSQDDVTFTFNKKVGIKLYFETSMADKEAAAALAKQLIKATPWGGVIFFSTVVA</sequence>
<dbReference type="Proteomes" id="UP000051672">
    <property type="component" value="Unassembled WGS sequence"/>
</dbReference>
<accession>A0A0R2B973</accession>
<evidence type="ECO:0000313" key="1">
    <source>
        <dbReference type="EMBL" id="KRM73067.1"/>
    </source>
</evidence>
<keyword evidence="2" id="KW-1185">Reference proteome</keyword>
<dbReference type="PATRIC" id="fig|1423727.3.peg.795"/>
<proteinExistence type="predicted"/>